<dbReference type="EMBL" id="CP072757">
    <property type="protein sequence ID" value="QUC22160.1"/>
    <property type="molecule type" value="Genomic_DNA"/>
</dbReference>
<feature type="compositionally biased region" description="Polar residues" evidence="1">
    <location>
        <begin position="136"/>
        <end position="153"/>
    </location>
</feature>
<accession>A0A8E5HV20</accession>
<gene>
    <name evidence="2" type="ORF">UV8b_06401</name>
</gene>
<dbReference type="RefSeq" id="XP_042999833.1">
    <property type="nucleotide sequence ID" value="XM_043143898.1"/>
</dbReference>
<sequence length="153" mass="16891">MREKLHHCHLYVGQGHVLDQVQPTSASGPTTTNHDDDDDDDDDAREKKGSPGKEKTKLARTLQPSSLTETTKDATAWNKVSRTSTHMNDEAGHKQQQQQQQQQQRPPARSNPAFHPVQITPCNKESDLDPARPSEKQNGTSGLVSQSDLAHPA</sequence>
<keyword evidence="3" id="KW-1185">Reference proteome</keyword>
<feature type="compositionally biased region" description="Basic and acidic residues" evidence="1">
    <location>
        <begin position="124"/>
        <end position="135"/>
    </location>
</feature>
<protein>
    <submittedName>
        <fullName evidence="2">Uncharacterized protein</fullName>
    </submittedName>
</protein>
<evidence type="ECO:0000256" key="1">
    <source>
        <dbReference type="SAM" id="MobiDB-lite"/>
    </source>
</evidence>
<name>A0A8E5HV20_USTVR</name>
<feature type="compositionally biased region" description="Basic and acidic residues" evidence="1">
    <location>
        <begin position="44"/>
        <end position="57"/>
    </location>
</feature>
<feature type="compositionally biased region" description="Low complexity" evidence="1">
    <location>
        <begin position="95"/>
        <end position="104"/>
    </location>
</feature>
<organism evidence="2 3">
    <name type="scientific">Ustilaginoidea virens</name>
    <name type="common">Rice false smut fungus</name>
    <name type="synonym">Villosiclava virens</name>
    <dbReference type="NCBI Taxonomy" id="1159556"/>
    <lineage>
        <taxon>Eukaryota</taxon>
        <taxon>Fungi</taxon>
        <taxon>Dikarya</taxon>
        <taxon>Ascomycota</taxon>
        <taxon>Pezizomycotina</taxon>
        <taxon>Sordariomycetes</taxon>
        <taxon>Hypocreomycetidae</taxon>
        <taxon>Hypocreales</taxon>
        <taxon>Clavicipitaceae</taxon>
        <taxon>Ustilaginoidea</taxon>
    </lineage>
</organism>
<evidence type="ECO:0000313" key="3">
    <source>
        <dbReference type="Proteomes" id="UP000027002"/>
    </source>
</evidence>
<feature type="region of interest" description="Disordered" evidence="1">
    <location>
        <begin position="16"/>
        <end position="153"/>
    </location>
</feature>
<evidence type="ECO:0000313" key="2">
    <source>
        <dbReference type="EMBL" id="QUC22160.1"/>
    </source>
</evidence>
<dbReference type="GeneID" id="66067178"/>
<feature type="compositionally biased region" description="Polar residues" evidence="1">
    <location>
        <begin position="21"/>
        <end position="32"/>
    </location>
</feature>
<dbReference type="Proteomes" id="UP000027002">
    <property type="component" value="Chromosome 5"/>
</dbReference>
<dbReference type="AlphaFoldDB" id="A0A8E5HV20"/>
<reference evidence="2" key="1">
    <citation type="submission" date="2020-03" db="EMBL/GenBank/DDBJ databases">
        <title>A mixture of massive structural variations and highly conserved coding sequences in Ustilaginoidea virens genome.</title>
        <authorList>
            <person name="Zhang K."/>
            <person name="Zhao Z."/>
            <person name="Zhang Z."/>
            <person name="Li Y."/>
            <person name="Hsiang T."/>
            <person name="Sun W."/>
        </authorList>
    </citation>
    <scope>NUCLEOTIDE SEQUENCE</scope>
    <source>
        <strain evidence="2">UV-8b</strain>
    </source>
</reference>
<dbReference type="KEGG" id="uvi:66067178"/>
<proteinExistence type="predicted"/>